<dbReference type="AlphaFoldDB" id="A0A507BEP2"/>
<dbReference type="EMBL" id="SKBQ01000024">
    <property type="protein sequence ID" value="TPX15000.1"/>
    <property type="molecule type" value="Genomic_DNA"/>
</dbReference>
<feature type="region of interest" description="Disordered" evidence="1">
    <location>
        <begin position="221"/>
        <end position="285"/>
    </location>
</feature>
<gene>
    <name evidence="2" type="ORF">E0L32_004830</name>
</gene>
<feature type="region of interest" description="Disordered" evidence="1">
    <location>
        <begin position="662"/>
        <end position="684"/>
    </location>
</feature>
<feature type="compositionally biased region" description="Basic and acidic residues" evidence="1">
    <location>
        <begin position="337"/>
        <end position="373"/>
    </location>
</feature>
<accession>A0A507BEP2</accession>
<dbReference type="Proteomes" id="UP000319257">
    <property type="component" value="Unassembled WGS sequence"/>
</dbReference>
<proteinExistence type="predicted"/>
<feature type="compositionally biased region" description="Polar residues" evidence="1">
    <location>
        <begin position="273"/>
        <end position="285"/>
    </location>
</feature>
<feature type="compositionally biased region" description="Low complexity" evidence="1">
    <location>
        <begin position="421"/>
        <end position="430"/>
    </location>
</feature>
<feature type="region of interest" description="Disordered" evidence="1">
    <location>
        <begin position="610"/>
        <end position="644"/>
    </location>
</feature>
<feature type="region of interest" description="Disordered" evidence="1">
    <location>
        <begin position="298"/>
        <end position="373"/>
    </location>
</feature>
<name>A0A507BEP2_9PEZI</name>
<dbReference type="GeneID" id="41972277"/>
<evidence type="ECO:0000313" key="2">
    <source>
        <dbReference type="EMBL" id="TPX15000.1"/>
    </source>
</evidence>
<feature type="region of interest" description="Disordered" evidence="1">
    <location>
        <begin position="1"/>
        <end position="20"/>
    </location>
</feature>
<feature type="region of interest" description="Disordered" evidence="1">
    <location>
        <begin position="421"/>
        <end position="487"/>
    </location>
</feature>
<dbReference type="OrthoDB" id="5333304at2759"/>
<evidence type="ECO:0000313" key="3">
    <source>
        <dbReference type="Proteomes" id="UP000319257"/>
    </source>
</evidence>
<evidence type="ECO:0000256" key="1">
    <source>
        <dbReference type="SAM" id="MobiDB-lite"/>
    </source>
</evidence>
<sequence length="900" mass="99103">MAQGTVTPLPGQNGSLPLAEQESRQLEDFVRIIKFRDAVISGTHPRIKLPAHMATAKATNQLASRISDPNNGSVVDRSQNATKDASLSSNELASVVHEFGSHAPAMSTNAQQRLPGLGFLPLGTNTAAPATAYGASTSGKAEIDPILLQKSDGLIKAEIQLRRQRIERALREQLEQRRSDRLLQSSDGLPDFDLVDVLQRALVLVQNTATASSNDANLAANRSDASDSFDDNTFYSSQFNSPDSRVQVNSETGGLERQDSSEYEPELDPATIPQPNEAGQASEPTASVPLHAAANSSSVSAFPAQRPAWRSGPTAHDIAPIQVHSGGESGDASRSGDSGHTDNDHSSDEVARHRADDRLAHGNSERDSPRIVHAHDISLIAPQPSHVSSLATSRHISNMAQDLQPTTGTPAQVAALRRDPAAISSPDSSPQGTKVSDKKKNKKKKRKADRQTIDGDASPYIKPEPRSPSPIHAHPSYARPNKRPKQGLRAAPDLVYDDSPRQPSNIVYEEHSQYLPRVRGDERGHVVYERVDDQSAPPRAQLPMVSVPAQERGYYIERRPSSPQAPLYRHSPSAYPVEYMTREGRTVRSASHAVLERPVADARIAYGDPRDSTRVSVRHAVDRERSRSPGMRSTRTPLMAPPPRAQPVRIFVDEFGREYIEPPRPQPSLLRNSMAPQAPPKQPDLVYQRAPQPVRATSRAPEPFDEGGVIYRRASPASASSRRVVSQPDYDLVDYRAYRQRDYLTRPSVTHENDFVQLDSSRRPPQEERPLEYVRSVSVRPREPARYEVARSYPERLGSARPEIPVRDFAAPMQPELRREYTTAVPVGSLRDPYAQPVAREFSVRPEQHIVQRSYSVRPTGPAYYARPVDEDEGVTYVTRTAAEPGLAYPNDGSGHPGRL</sequence>
<feature type="compositionally biased region" description="Basic and acidic residues" evidence="1">
    <location>
        <begin position="610"/>
        <end position="627"/>
    </location>
</feature>
<feature type="region of interest" description="Disordered" evidence="1">
    <location>
        <begin position="65"/>
        <end position="86"/>
    </location>
</feature>
<comment type="caution">
    <text evidence="2">The sequence shown here is derived from an EMBL/GenBank/DDBJ whole genome shotgun (WGS) entry which is preliminary data.</text>
</comment>
<feature type="compositionally biased region" description="Polar residues" evidence="1">
    <location>
        <begin position="1"/>
        <end position="15"/>
    </location>
</feature>
<dbReference type="RefSeq" id="XP_030996711.1">
    <property type="nucleotide sequence ID" value="XM_031139284.1"/>
</dbReference>
<dbReference type="InParanoid" id="A0A507BEP2"/>
<organism evidence="2 3">
    <name type="scientific">Thyridium curvatum</name>
    <dbReference type="NCBI Taxonomy" id="1093900"/>
    <lineage>
        <taxon>Eukaryota</taxon>
        <taxon>Fungi</taxon>
        <taxon>Dikarya</taxon>
        <taxon>Ascomycota</taxon>
        <taxon>Pezizomycotina</taxon>
        <taxon>Sordariomycetes</taxon>
        <taxon>Sordariomycetidae</taxon>
        <taxon>Thyridiales</taxon>
        <taxon>Thyridiaceae</taxon>
        <taxon>Thyridium</taxon>
    </lineage>
</organism>
<protein>
    <submittedName>
        <fullName evidence="2">Uncharacterized protein</fullName>
    </submittedName>
</protein>
<feature type="compositionally biased region" description="Basic residues" evidence="1">
    <location>
        <begin position="437"/>
        <end position="448"/>
    </location>
</feature>
<keyword evidence="3" id="KW-1185">Reference proteome</keyword>
<reference evidence="2 3" key="1">
    <citation type="submission" date="2019-06" db="EMBL/GenBank/DDBJ databases">
        <title>Draft genome sequence of the filamentous fungus Phialemoniopsis curvata isolated from diesel fuel.</title>
        <authorList>
            <person name="Varaljay V.A."/>
            <person name="Lyon W.J."/>
            <person name="Crouch A.L."/>
            <person name="Drake C.E."/>
            <person name="Hollomon J.M."/>
            <person name="Nadeau L.J."/>
            <person name="Nunn H.S."/>
            <person name="Stevenson B.S."/>
            <person name="Bojanowski C.L."/>
            <person name="Crookes-Goodson W.J."/>
        </authorList>
    </citation>
    <scope>NUCLEOTIDE SEQUENCE [LARGE SCALE GENOMIC DNA]</scope>
    <source>
        <strain evidence="2 3">D216</strain>
    </source>
</reference>
<feature type="compositionally biased region" description="Polar residues" evidence="1">
    <location>
        <begin position="231"/>
        <end position="252"/>
    </location>
</feature>
<dbReference type="STRING" id="1093900.A0A507BEP2"/>